<dbReference type="InterPro" id="IPR010895">
    <property type="entry name" value="CHRD"/>
</dbReference>
<dbReference type="Pfam" id="PF07452">
    <property type="entry name" value="CHRD"/>
    <property type="match status" value="1"/>
</dbReference>
<organism evidence="2 3">
    <name type="scientific">Hydrobacter penzbergensis</name>
    <dbReference type="NCBI Taxonomy" id="1235997"/>
    <lineage>
        <taxon>Bacteria</taxon>
        <taxon>Pseudomonadati</taxon>
        <taxon>Bacteroidota</taxon>
        <taxon>Chitinophagia</taxon>
        <taxon>Chitinophagales</taxon>
        <taxon>Chitinophagaceae</taxon>
        <taxon>Hydrobacter</taxon>
    </lineage>
</organism>
<protein>
    <submittedName>
        <fullName evidence="2">CHRD domain-containing protein</fullName>
    </submittedName>
</protein>
<sequence>MQSISIFRQLGLLCVVSTGLLFSSCSKNNNYTAPSTTYTISASLTAAQEVPATNSTGTGTLTGTYDASTYKLSYTLNWSGLTGAATGMHFHGPAAAGTSAAVEVAITGFPSAASGTVSGTATLTASQNDDLLGGKMYANIHTSANPAGEIRGQVSASK</sequence>
<gene>
    <name evidence="2" type="ORF">SAMN05444410_11443</name>
</gene>
<dbReference type="EMBL" id="FNNO01000014">
    <property type="protein sequence ID" value="SDX36424.1"/>
    <property type="molecule type" value="Genomic_DNA"/>
</dbReference>
<dbReference type="PROSITE" id="PS50933">
    <property type="entry name" value="CHRD"/>
    <property type="match status" value="1"/>
</dbReference>
<evidence type="ECO:0000313" key="3">
    <source>
        <dbReference type="Proteomes" id="UP000198711"/>
    </source>
</evidence>
<keyword evidence="3" id="KW-1185">Reference proteome</keyword>
<evidence type="ECO:0000313" key="2">
    <source>
        <dbReference type="EMBL" id="SDX36424.1"/>
    </source>
</evidence>
<feature type="domain" description="CHRD" evidence="1">
    <location>
        <begin position="36"/>
        <end position="158"/>
    </location>
</feature>
<dbReference type="AlphaFoldDB" id="A0A8X8IHW8"/>
<evidence type="ECO:0000259" key="1">
    <source>
        <dbReference type="PROSITE" id="PS50933"/>
    </source>
</evidence>
<dbReference type="Proteomes" id="UP000198711">
    <property type="component" value="Unassembled WGS sequence"/>
</dbReference>
<reference evidence="2 3" key="1">
    <citation type="submission" date="2016-10" db="EMBL/GenBank/DDBJ databases">
        <authorList>
            <person name="Varghese N."/>
            <person name="Submissions S."/>
        </authorList>
    </citation>
    <scope>NUCLEOTIDE SEQUENCE [LARGE SCALE GENOMIC DNA]</scope>
    <source>
        <strain evidence="2 3">DSM 25353</strain>
    </source>
</reference>
<dbReference type="RefSeq" id="WP_092725686.1">
    <property type="nucleotide sequence ID" value="NZ_FNNO01000014.1"/>
</dbReference>
<name>A0A8X8IHW8_9BACT</name>
<comment type="caution">
    <text evidence="2">The sequence shown here is derived from an EMBL/GenBank/DDBJ whole genome shotgun (WGS) entry which is preliminary data.</text>
</comment>
<accession>A0A8X8IHW8</accession>
<proteinExistence type="predicted"/>
<dbReference type="SMART" id="SM00754">
    <property type="entry name" value="CHRD"/>
    <property type="match status" value="1"/>
</dbReference>